<sequence>MGLHASSRLPNSELKTWRRALKTSCWPPSKRTQRSNYCGNGCLSRAGRWNVPRSVAATCTCCGSNGEAGWTKMASSGDIAADSRLRKGLSRRWCREHSGTKSYSHCTTVGTQVTWVSAGRWHESGADSTGPG</sequence>
<proteinExistence type="predicted"/>
<organism evidence="1 2">
    <name type="scientific">Trichinella britovi</name>
    <name type="common">Parasitic roundworm</name>
    <dbReference type="NCBI Taxonomy" id="45882"/>
    <lineage>
        <taxon>Eukaryota</taxon>
        <taxon>Metazoa</taxon>
        <taxon>Ecdysozoa</taxon>
        <taxon>Nematoda</taxon>
        <taxon>Enoplea</taxon>
        <taxon>Dorylaimia</taxon>
        <taxon>Trichinellida</taxon>
        <taxon>Trichinellidae</taxon>
        <taxon>Trichinella</taxon>
    </lineage>
</organism>
<evidence type="ECO:0000313" key="1">
    <source>
        <dbReference type="EMBL" id="KRY49832.1"/>
    </source>
</evidence>
<keyword evidence="2" id="KW-1185">Reference proteome</keyword>
<protein>
    <submittedName>
        <fullName evidence="1">Uncharacterized protein</fullName>
    </submittedName>
</protein>
<dbReference type="Proteomes" id="UP000054653">
    <property type="component" value="Unassembled WGS sequence"/>
</dbReference>
<gene>
    <name evidence="1" type="ORF">T03_14381</name>
</gene>
<reference evidence="1 2" key="1">
    <citation type="submission" date="2015-01" db="EMBL/GenBank/DDBJ databases">
        <title>Evolution of Trichinella species and genotypes.</title>
        <authorList>
            <person name="Korhonen P.K."/>
            <person name="Edoardo P."/>
            <person name="Giuseppe L.R."/>
            <person name="Gasser R.B."/>
        </authorList>
    </citation>
    <scope>NUCLEOTIDE SEQUENCE [LARGE SCALE GENOMIC DNA]</scope>
    <source>
        <strain evidence="1">ISS120</strain>
    </source>
</reference>
<comment type="caution">
    <text evidence="1">The sequence shown here is derived from an EMBL/GenBank/DDBJ whole genome shotgun (WGS) entry which is preliminary data.</text>
</comment>
<dbReference type="AlphaFoldDB" id="A0A0V1CL05"/>
<accession>A0A0V1CL05</accession>
<evidence type="ECO:0000313" key="2">
    <source>
        <dbReference type="Proteomes" id="UP000054653"/>
    </source>
</evidence>
<dbReference type="EMBL" id="JYDI01000164">
    <property type="protein sequence ID" value="KRY49832.1"/>
    <property type="molecule type" value="Genomic_DNA"/>
</dbReference>
<name>A0A0V1CL05_TRIBR</name>